<evidence type="ECO:0000259" key="5">
    <source>
        <dbReference type="Pfam" id="PF00703"/>
    </source>
</evidence>
<dbReference type="InterPro" id="IPR036156">
    <property type="entry name" value="Beta-gal/glucu_dom_sf"/>
</dbReference>
<keyword evidence="9" id="KW-1185">Reference proteome</keyword>
<evidence type="ECO:0000256" key="3">
    <source>
        <dbReference type="ARBA" id="ARBA00023295"/>
    </source>
</evidence>
<feature type="chain" id="PRO_5032453051" evidence="4">
    <location>
        <begin position="22"/>
        <end position="1374"/>
    </location>
</feature>
<dbReference type="InterPro" id="IPR051913">
    <property type="entry name" value="GH2_Domain-Containing"/>
</dbReference>
<dbReference type="SUPFAM" id="SSF49303">
    <property type="entry name" value="beta-Galactosidase/glucuronidase domain"/>
    <property type="match status" value="1"/>
</dbReference>
<dbReference type="InterPro" id="IPR006102">
    <property type="entry name" value="Ig-like_GH2"/>
</dbReference>
<comment type="caution">
    <text evidence="8">The sequence shown here is derived from an EMBL/GenBank/DDBJ whole genome shotgun (WGS) entry which is preliminary data.</text>
</comment>
<protein>
    <submittedName>
        <fullName evidence="8">Glycoside hydrolase family 2</fullName>
    </submittedName>
</protein>
<dbReference type="Pfam" id="PF22666">
    <property type="entry name" value="Glyco_hydro_2_N2"/>
    <property type="match status" value="1"/>
</dbReference>
<dbReference type="InterPro" id="IPR008979">
    <property type="entry name" value="Galactose-bd-like_sf"/>
</dbReference>
<keyword evidence="4" id="KW-0732">Signal</keyword>
<name>A0A844G2U4_9BACT</name>
<accession>A0A844G2U4</accession>
<dbReference type="InterPro" id="IPR013783">
    <property type="entry name" value="Ig-like_fold"/>
</dbReference>
<dbReference type="InterPro" id="IPR006103">
    <property type="entry name" value="Glyco_hydro_2_cat"/>
</dbReference>
<evidence type="ECO:0000256" key="1">
    <source>
        <dbReference type="ARBA" id="ARBA00007401"/>
    </source>
</evidence>
<keyword evidence="2 8" id="KW-0378">Hydrolase</keyword>
<reference evidence="8 9" key="1">
    <citation type="submission" date="2019-08" db="EMBL/GenBank/DDBJ databases">
        <title>In-depth cultivation of the pig gut microbiome towards novel bacterial diversity and tailored functional studies.</title>
        <authorList>
            <person name="Wylensek D."/>
            <person name="Hitch T.C.A."/>
            <person name="Clavel T."/>
        </authorList>
    </citation>
    <scope>NUCLEOTIDE SEQUENCE [LARGE SCALE GENOMIC DNA]</scope>
    <source>
        <strain evidence="8 9">BBE-744-WT-12</strain>
    </source>
</reference>
<gene>
    <name evidence="8" type="ORF">FYJ85_09180</name>
</gene>
<dbReference type="Pfam" id="PF02836">
    <property type="entry name" value="Glyco_hydro_2_C"/>
    <property type="match status" value="1"/>
</dbReference>
<evidence type="ECO:0000313" key="8">
    <source>
        <dbReference type="EMBL" id="MST97215.1"/>
    </source>
</evidence>
<feature type="domain" description="Beta-mannosidase-like galactose-binding" evidence="7">
    <location>
        <begin position="126"/>
        <end position="195"/>
    </location>
</feature>
<dbReference type="InterPro" id="IPR017853">
    <property type="entry name" value="GH"/>
</dbReference>
<dbReference type="GO" id="GO:0005975">
    <property type="term" value="P:carbohydrate metabolic process"/>
    <property type="evidence" value="ECO:0007669"/>
    <property type="project" value="InterPro"/>
</dbReference>
<evidence type="ECO:0000259" key="7">
    <source>
        <dbReference type="Pfam" id="PF22666"/>
    </source>
</evidence>
<dbReference type="PANTHER" id="PTHR42732:SF1">
    <property type="entry name" value="BETA-MANNOSIDASE"/>
    <property type="match status" value="1"/>
</dbReference>
<dbReference type="GO" id="GO:0004553">
    <property type="term" value="F:hydrolase activity, hydrolyzing O-glycosyl compounds"/>
    <property type="evidence" value="ECO:0007669"/>
    <property type="project" value="InterPro"/>
</dbReference>
<sequence>MTHKIAGFASLACFAALLTAAAELPPYLPAPHQYRRAETVPAAELVLPDGKKRLGDFIRKRSLNGVWKCSGLETSDQPIPADAGQDRRYAAPEFDDSGWDDIAVPLNWYLKYPEKQTTVTPYVRGYYRTSFDLTPEELQNRRVLLNFDVVGYDADVFLNGVRIGGHHGDFTPFRLDATEAAKAGKNVLAVRVFSDNGPTFGVQHKVDRTYGSQWAIHNIKGGIWQDVTLSLEPQLRAERLTVTPDLASSSVSVDCRVVNPGSRPVTVSAAGRAVSAMKREAGAVAGETSLAGLTLKPGVNDFTLTVPLKNPRRWGVASPYLYDFLLTLAGEDGEIISAAAARFGFREFRIADGRFLLNGEPIYLFGENIPAVDYGGTGASAAEMERKLEAFLLGYLNHGYVMVRNAHMPIVPKALEIADECGIMIYNEWSWCFTNSIEPDAFARVNSQELEEFFHATGNHPSVTMWSLGNEVIHRNLPQVVREMDRQVALIRALDKQKRPVGSFSASGSWPSYGEERLDTDFLDIHTYTALSQPWTRLPEELETLRQGMLRIYGEKERLSRPLVSWENVGFSWGIYPDPKFRAGFLQDYLEYASRPTNWANPNGIGFTGCVPLFKAVGSDFWLWAQARYGRRIFELYRLNPHFTGFAPWFSNPGLAAATLWNQQLLPSLHTDNLLFPGNLFSGRATPWTLTVHNAGNRACRNLTCDVEMVAEKDGKITPAASFEMDGPAAQQRSSADVVLTLPALEPGHYQMRLTLRENGRTVGRNYYDTFVQDPAVLTRSVRAKQPVFLLDTGAPGNVAAMARILDAHRITFRKVASIAELQEPGLLIVPPEVVEEQQLKLADSPELNRFLSELGGTLLVMEQKNIKSTFPGGLALSTAANTFVDLVLPQHPVFRGLDYRNFDTWNNAANGDTVNNSLLPFTRNAVAAKGPMLGKLDVGMALAEAAEGKGLLLLSQLNAVAGRDSDSAAATYLANLLDYASGAVPRRDDVQLLAEAVSNRYHAVPENLVFLDLSTKANAGFRDETANDGKGGWTDQGSQDFRTMPTGIQEAGGIRFHILDPERNGGRSCLVLRGSERPRFPAAIREIPVGQKFSRLFFLHTAAWGGQGKAGAYRIRYADGTSIDYPLEGGVNIGDWWNPRRLPEAKTGIVRPNGGGHEVATWVAEWENPKTDVEIRSIDFLSAAETRGSEIDWLPTGTPVPVLVAVTGEKSGERLLNITAPERLRHAGGTMEVGSTVPGKVTAADFGKDNTLTVEFADSPAGEVPAALLVYDKAGAAGPYRYLTFLAKSATDETVQFLFPRDDWQANLCGEVALKGDGRWHKYRLDIETRMKNTGGFTFDRQRGELFLYYRSMRLPDIHRPAMKFELKEVILE</sequence>
<dbReference type="Gene3D" id="2.60.40.10">
    <property type="entry name" value="Immunoglobulins"/>
    <property type="match status" value="1"/>
</dbReference>
<evidence type="ECO:0000256" key="4">
    <source>
        <dbReference type="SAM" id="SignalP"/>
    </source>
</evidence>
<comment type="similarity">
    <text evidence="1">Belongs to the glycosyl hydrolase 2 family.</text>
</comment>
<dbReference type="PANTHER" id="PTHR42732">
    <property type="entry name" value="BETA-GALACTOSIDASE"/>
    <property type="match status" value="1"/>
</dbReference>
<evidence type="ECO:0000259" key="6">
    <source>
        <dbReference type="Pfam" id="PF02836"/>
    </source>
</evidence>
<evidence type="ECO:0000256" key="2">
    <source>
        <dbReference type="ARBA" id="ARBA00022801"/>
    </source>
</evidence>
<dbReference type="InterPro" id="IPR054593">
    <property type="entry name" value="Beta-mannosidase-like_N2"/>
</dbReference>
<organism evidence="8 9">
    <name type="scientific">Victivallis lenta</name>
    <dbReference type="NCBI Taxonomy" id="2606640"/>
    <lineage>
        <taxon>Bacteria</taxon>
        <taxon>Pseudomonadati</taxon>
        <taxon>Lentisphaerota</taxon>
        <taxon>Lentisphaeria</taxon>
        <taxon>Victivallales</taxon>
        <taxon>Victivallaceae</taxon>
        <taxon>Victivallis</taxon>
    </lineage>
</organism>
<feature type="domain" description="Glycoside hydrolase family 2 immunoglobulin-like beta-sandwich" evidence="5">
    <location>
        <begin position="238"/>
        <end position="346"/>
    </location>
</feature>
<evidence type="ECO:0000313" key="9">
    <source>
        <dbReference type="Proteomes" id="UP000435649"/>
    </source>
</evidence>
<dbReference type="RefSeq" id="WP_154418098.1">
    <property type="nucleotide sequence ID" value="NZ_VUNS01000008.1"/>
</dbReference>
<dbReference type="Pfam" id="PF00703">
    <property type="entry name" value="Glyco_hydro_2"/>
    <property type="match status" value="1"/>
</dbReference>
<dbReference type="Gene3D" id="2.60.120.260">
    <property type="entry name" value="Galactose-binding domain-like"/>
    <property type="match status" value="1"/>
</dbReference>
<dbReference type="Proteomes" id="UP000435649">
    <property type="component" value="Unassembled WGS sequence"/>
</dbReference>
<dbReference type="Gene3D" id="3.20.20.80">
    <property type="entry name" value="Glycosidases"/>
    <property type="match status" value="1"/>
</dbReference>
<feature type="domain" description="Glycoside hydrolase family 2 catalytic" evidence="6">
    <location>
        <begin position="349"/>
        <end position="501"/>
    </location>
</feature>
<dbReference type="SUPFAM" id="SSF49785">
    <property type="entry name" value="Galactose-binding domain-like"/>
    <property type="match status" value="1"/>
</dbReference>
<dbReference type="SUPFAM" id="SSF51445">
    <property type="entry name" value="(Trans)glycosidases"/>
    <property type="match status" value="1"/>
</dbReference>
<keyword evidence="3" id="KW-0326">Glycosidase</keyword>
<proteinExistence type="inferred from homology"/>
<feature type="signal peptide" evidence="4">
    <location>
        <begin position="1"/>
        <end position="21"/>
    </location>
</feature>
<dbReference type="EMBL" id="VUNS01000008">
    <property type="protein sequence ID" value="MST97215.1"/>
    <property type="molecule type" value="Genomic_DNA"/>
</dbReference>